<feature type="transmembrane region" description="Helical" evidence="1">
    <location>
        <begin position="106"/>
        <end position="132"/>
    </location>
</feature>
<comment type="caution">
    <text evidence="2">The sequence shown here is derived from an EMBL/GenBank/DDBJ whole genome shotgun (WGS) entry which is preliminary data.</text>
</comment>
<dbReference type="Pfam" id="PF01944">
    <property type="entry name" value="SpoIIM"/>
    <property type="match status" value="1"/>
</dbReference>
<evidence type="ECO:0000256" key="1">
    <source>
        <dbReference type="SAM" id="Phobius"/>
    </source>
</evidence>
<dbReference type="PANTHER" id="PTHR35337">
    <property type="entry name" value="SLR1478 PROTEIN"/>
    <property type="match status" value="1"/>
</dbReference>
<sequence length="171" mass="19497">MEVKLENYFIFFNKYATKIALLIYLFGMAFALILFLILNIDFGEITFNNDIGNIFDIFIHNLKVQMFIFMGALLLGIPTIILLFINGFSIGMTVAQAIISENLIELLLHILPHGIFEIPGFLIISILSYQVLSVFNQEKKLKALLGFFNEKKYLFLLSFILTFVAALIEGI</sequence>
<dbReference type="InterPro" id="IPR002798">
    <property type="entry name" value="SpoIIM-like"/>
</dbReference>
<name>A0A437SD55_BACTU</name>
<evidence type="ECO:0008006" key="4">
    <source>
        <dbReference type="Google" id="ProtNLM"/>
    </source>
</evidence>
<organism evidence="2 3">
    <name type="scientific">Bacillus thuringiensis</name>
    <dbReference type="NCBI Taxonomy" id="1428"/>
    <lineage>
        <taxon>Bacteria</taxon>
        <taxon>Bacillati</taxon>
        <taxon>Bacillota</taxon>
        <taxon>Bacilli</taxon>
        <taxon>Bacillales</taxon>
        <taxon>Bacillaceae</taxon>
        <taxon>Bacillus</taxon>
        <taxon>Bacillus cereus group</taxon>
    </lineage>
</organism>
<dbReference type="Proteomes" id="UP000286687">
    <property type="component" value="Unassembled WGS sequence"/>
</dbReference>
<accession>A0A437SD55</accession>
<dbReference type="AlphaFoldDB" id="A0A437SD55"/>
<keyword evidence="1" id="KW-1133">Transmembrane helix</keyword>
<reference evidence="2 3" key="1">
    <citation type="submission" date="2018-01" db="EMBL/GenBank/DDBJ databases">
        <title>Complete genome sequence of G25-42.</title>
        <authorList>
            <person name="Zheng Z."/>
            <person name="Sun M."/>
        </authorList>
    </citation>
    <scope>NUCLEOTIDE SEQUENCE [LARGE SCALE GENOMIC DNA]</scope>
    <source>
        <strain evidence="2 3">G25-42</strain>
    </source>
</reference>
<proteinExistence type="predicted"/>
<protein>
    <recommendedName>
        <fullName evidence="4">Stage II sporulation protein M</fullName>
    </recommendedName>
</protein>
<dbReference type="RefSeq" id="WP_127814549.1">
    <property type="nucleotide sequence ID" value="NZ_LDER01000354.1"/>
</dbReference>
<evidence type="ECO:0000313" key="2">
    <source>
        <dbReference type="EMBL" id="RVU60824.1"/>
    </source>
</evidence>
<dbReference type="PANTHER" id="PTHR35337:SF1">
    <property type="entry name" value="SLR1478 PROTEIN"/>
    <property type="match status" value="1"/>
</dbReference>
<feature type="transmembrane region" description="Helical" evidence="1">
    <location>
        <begin position="66"/>
        <end position="85"/>
    </location>
</feature>
<feature type="transmembrane region" description="Helical" evidence="1">
    <location>
        <begin position="21"/>
        <end position="40"/>
    </location>
</feature>
<keyword evidence="1" id="KW-0472">Membrane</keyword>
<feature type="transmembrane region" description="Helical" evidence="1">
    <location>
        <begin position="152"/>
        <end position="168"/>
    </location>
</feature>
<evidence type="ECO:0000313" key="3">
    <source>
        <dbReference type="Proteomes" id="UP000286687"/>
    </source>
</evidence>
<gene>
    <name evidence="2" type="ORF">BM74_29335</name>
</gene>
<keyword evidence="1" id="KW-0812">Transmembrane</keyword>
<dbReference type="EMBL" id="LDER01000354">
    <property type="protein sequence ID" value="RVU60824.1"/>
    <property type="molecule type" value="Genomic_DNA"/>
</dbReference>